<proteinExistence type="predicted"/>
<dbReference type="Pfam" id="PF01485">
    <property type="entry name" value="IBR"/>
    <property type="match status" value="1"/>
</dbReference>
<dbReference type="Gene3D" id="3.30.40.10">
    <property type="entry name" value="Zinc/RING finger domain, C3HC4 (zinc finger)"/>
    <property type="match status" value="1"/>
</dbReference>
<keyword evidence="2" id="KW-1185">Reference proteome</keyword>
<dbReference type="OMA" id="HRFCMIC"/>
<dbReference type="OrthoDB" id="10009520at2759"/>
<organism evidence="1 2">
    <name type="scientific">Caenorhabditis remanei</name>
    <name type="common">Caenorhabditis vulgaris</name>
    <dbReference type="NCBI Taxonomy" id="31234"/>
    <lineage>
        <taxon>Eukaryota</taxon>
        <taxon>Metazoa</taxon>
        <taxon>Ecdysozoa</taxon>
        <taxon>Nematoda</taxon>
        <taxon>Chromadorea</taxon>
        <taxon>Rhabditida</taxon>
        <taxon>Rhabditina</taxon>
        <taxon>Rhabditomorpha</taxon>
        <taxon>Rhabditoidea</taxon>
        <taxon>Rhabditidae</taxon>
        <taxon>Peloderinae</taxon>
        <taxon>Caenorhabditis</taxon>
    </lineage>
</organism>
<dbReference type="InterPro" id="IPR031127">
    <property type="entry name" value="E3_UB_ligase_RBR"/>
</dbReference>
<dbReference type="PANTHER" id="PTHR11685">
    <property type="entry name" value="RBR FAMILY RING FINGER AND IBR DOMAIN-CONTAINING"/>
    <property type="match status" value="1"/>
</dbReference>
<dbReference type="GO" id="GO:0016567">
    <property type="term" value="P:protein ubiquitination"/>
    <property type="evidence" value="ECO:0007669"/>
    <property type="project" value="InterPro"/>
</dbReference>
<dbReference type="InterPro" id="IPR044066">
    <property type="entry name" value="TRIAD_supradom"/>
</dbReference>
<dbReference type="InterPro" id="IPR045840">
    <property type="entry name" value="Ariadne"/>
</dbReference>
<dbReference type="STRING" id="31234.E3LMF8"/>
<dbReference type="GO" id="GO:0061630">
    <property type="term" value="F:ubiquitin protein ligase activity"/>
    <property type="evidence" value="ECO:0007669"/>
    <property type="project" value="UniProtKB-EC"/>
</dbReference>
<dbReference type="CTD" id="9815417"/>
<dbReference type="InterPro" id="IPR002867">
    <property type="entry name" value="IBR_dom"/>
</dbReference>
<feature type="non-terminal residue" evidence="1">
    <location>
        <position position="1"/>
    </location>
</feature>
<dbReference type="Proteomes" id="UP000216624">
    <property type="component" value="Unassembled WGS sequence"/>
</dbReference>
<dbReference type="CDD" id="cd16773">
    <property type="entry name" value="RING-HC_RBR_TRIAD1"/>
    <property type="match status" value="1"/>
</dbReference>
<dbReference type="GO" id="GO:0005737">
    <property type="term" value="C:cytoplasm"/>
    <property type="evidence" value="ECO:0007669"/>
    <property type="project" value="EnsemblMetazoa"/>
</dbReference>
<dbReference type="Gene3D" id="1.20.120.1750">
    <property type="match status" value="1"/>
</dbReference>
<dbReference type="SUPFAM" id="SSF57850">
    <property type="entry name" value="RING/U-box"/>
    <property type="match status" value="3"/>
</dbReference>
<gene>
    <name evidence="1" type="ORF">FL82_12535</name>
</gene>
<dbReference type="SMART" id="SM00647">
    <property type="entry name" value="IBR"/>
    <property type="match status" value="2"/>
</dbReference>
<dbReference type="Pfam" id="PF21235">
    <property type="entry name" value="UBA_ARI1"/>
    <property type="match status" value="1"/>
</dbReference>
<reference evidence="1" key="1">
    <citation type="submission" date="2017-08" db="EMBL/GenBank/DDBJ databases">
        <authorList>
            <person name="de Groot N.N."/>
        </authorList>
    </citation>
    <scope>NUCLEOTIDE SEQUENCE [LARGE SCALE GENOMIC DNA]</scope>
    <source>
        <strain evidence="1">PX439</strain>
    </source>
</reference>
<comment type="caution">
    <text evidence="1">The sequence shown here is derived from an EMBL/GenBank/DDBJ whole genome shotgun (WGS) entry which is preliminary data.</text>
</comment>
<dbReference type="HOGENOM" id="CLU_009823_4_2_1"/>
<dbReference type="GO" id="GO:0005634">
    <property type="term" value="C:nucleus"/>
    <property type="evidence" value="ECO:0007669"/>
    <property type="project" value="EnsemblMetazoa"/>
</dbReference>
<protein>
    <submittedName>
        <fullName evidence="1">Uncharacterized protein</fullName>
    </submittedName>
</protein>
<dbReference type="eggNOG" id="KOG1815">
    <property type="taxonomic scope" value="Eukaryota"/>
</dbReference>
<dbReference type="CDD" id="cd20343">
    <property type="entry name" value="BRcat_RBR_HHARI-like"/>
    <property type="match status" value="1"/>
</dbReference>
<dbReference type="CDD" id="cd20356">
    <property type="entry name" value="Rcat_RBR_HHARI-like"/>
    <property type="match status" value="1"/>
</dbReference>
<dbReference type="PROSITE" id="PS51873">
    <property type="entry name" value="TRIAD"/>
    <property type="match status" value="1"/>
</dbReference>
<dbReference type="EMBL" id="NMWX01000912">
    <property type="protein sequence ID" value="OZF74936.1"/>
    <property type="molecule type" value="Genomic_DNA"/>
</dbReference>
<evidence type="ECO:0000313" key="1">
    <source>
        <dbReference type="EMBL" id="OZF74936.1"/>
    </source>
</evidence>
<dbReference type="GO" id="GO:0008270">
    <property type="term" value="F:zinc ion binding"/>
    <property type="evidence" value="ECO:0007669"/>
    <property type="project" value="UniProtKB-KW"/>
</dbReference>
<dbReference type="InterPro" id="IPR013083">
    <property type="entry name" value="Znf_RING/FYVE/PHD"/>
</dbReference>
<name>A0A260YND9_CAERE</name>
<dbReference type="InterPro" id="IPR048962">
    <property type="entry name" value="ARIH1-like_UBL"/>
</dbReference>
<dbReference type="Pfam" id="PF19422">
    <property type="entry name" value="Ariadne"/>
    <property type="match status" value="1"/>
</dbReference>
<evidence type="ECO:0000313" key="2">
    <source>
        <dbReference type="Proteomes" id="UP000216624"/>
    </source>
</evidence>
<dbReference type="KEGG" id="crq:GCK72_001992"/>
<sequence>MSYSDDEINIDDSDTDQGDIGDECISDDDGIALESHDQNNSEYRENAAPDNEVLNHDSLEAEMKKAIGDVQAVLQVKTGVCRILLHKYKWNKESLLERFYEHPDTTTFLIDAQVIPRHTQTVPPGESECDICCMVSGLSGLACNHRACTPCWRSYLTNKIVDGGQSEIECMAANCKLLIEDEKVMLYIKDPDVIASYRRLIVASYVETNRLLKWCPGVDCGKAVRVGHCEPRLVVCSCGSRFCFSCGNDWHEPVNCRLLKLWMKKCSDDSETSNWINANTKECPKCMITIEKDGGCNHMTCKNTACRFEFCWMCLGPWEPHGSSWYNCNRFDDSVAKTARDAQEVSRANLQRYLFYYNRYMGHQQSLRLEGKLYATVKSKMEQMQTLSMSWIEVQFLRKAVDVLSECRRTLMFTYAFAFYLKRDNNAIIFETNQKDLEMETEQLSGFLERDLDNENLVTLKQKVQDKYRYVEHRRKILLDHCAEGAEQDIWVFNE</sequence>
<accession>A0A260YND9</accession>
<dbReference type="Pfam" id="PF22191">
    <property type="entry name" value="IBR_1"/>
    <property type="match status" value="1"/>
</dbReference>